<dbReference type="InterPro" id="IPR021146">
    <property type="entry name" value="Phage_gp6-like_head-tail"/>
</dbReference>
<accession>A0A8J3EE95</accession>
<dbReference type="InterPro" id="IPR006450">
    <property type="entry name" value="Phage_HK97_gp6-like"/>
</dbReference>
<proteinExistence type="predicted"/>
<evidence type="ECO:0008006" key="3">
    <source>
        <dbReference type="Google" id="ProtNLM"/>
    </source>
</evidence>
<organism evidence="1 2">
    <name type="scientific">Salipiger pallidus</name>
    <dbReference type="NCBI Taxonomy" id="1775170"/>
    <lineage>
        <taxon>Bacteria</taxon>
        <taxon>Pseudomonadati</taxon>
        <taxon>Pseudomonadota</taxon>
        <taxon>Alphaproteobacteria</taxon>
        <taxon>Rhodobacterales</taxon>
        <taxon>Roseobacteraceae</taxon>
        <taxon>Salipiger</taxon>
    </lineage>
</organism>
<comment type="caution">
    <text evidence="1">The sequence shown here is derived from an EMBL/GenBank/DDBJ whole genome shotgun (WGS) entry which is preliminary data.</text>
</comment>
<dbReference type="Proteomes" id="UP000617145">
    <property type="component" value="Unassembled WGS sequence"/>
</dbReference>
<dbReference type="CDD" id="cd08054">
    <property type="entry name" value="gp6"/>
    <property type="match status" value="1"/>
</dbReference>
<dbReference type="NCBIfam" id="TIGR01560">
    <property type="entry name" value="put_DNA_pack"/>
    <property type="match status" value="1"/>
</dbReference>
<dbReference type="RefSeq" id="WP_188788701.1">
    <property type="nucleotide sequence ID" value="NZ_BMJV01000001.1"/>
</dbReference>
<evidence type="ECO:0000313" key="1">
    <source>
        <dbReference type="EMBL" id="GGG62796.1"/>
    </source>
</evidence>
<dbReference type="Pfam" id="PF05135">
    <property type="entry name" value="Phage_connect_1"/>
    <property type="match status" value="1"/>
</dbReference>
<dbReference type="InterPro" id="IPR011738">
    <property type="entry name" value="Phage_CHP"/>
</dbReference>
<dbReference type="Gene3D" id="1.10.3230.30">
    <property type="entry name" value="Phage gp6-like head-tail connector protein"/>
    <property type="match status" value="1"/>
</dbReference>
<dbReference type="EMBL" id="BMJV01000001">
    <property type="protein sequence ID" value="GGG62796.1"/>
    <property type="molecule type" value="Genomic_DNA"/>
</dbReference>
<evidence type="ECO:0000313" key="2">
    <source>
        <dbReference type="Proteomes" id="UP000617145"/>
    </source>
</evidence>
<name>A0A8J3EE95_9RHOB</name>
<gene>
    <name evidence="1" type="ORF">GCM10011415_06470</name>
</gene>
<sequence length="103" mass="11462">MAVATLDNLKDQLAFTDDIGDADDGLLQRKLDAAQNHVERLLGFRIEATFGGEGQDEVPPALVEAVLQLAAHWYDNREAGAEAVRELPFGVREIVTEYREFTF</sequence>
<reference evidence="1" key="1">
    <citation type="journal article" date="2014" name="Int. J. Syst. Evol. Microbiol.">
        <title>Complete genome sequence of Corynebacterium casei LMG S-19264T (=DSM 44701T), isolated from a smear-ripened cheese.</title>
        <authorList>
            <consortium name="US DOE Joint Genome Institute (JGI-PGF)"/>
            <person name="Walter F."/>
            <person name="Albersmeier A."/>
            <person name="Kalinowski J."/>
            <person name="Ruckert C."/>
        </authorList>
    </citation>
    <scope>NUCLEOTIDE SEQUENCE</scope>
    <source>
        <strain evidence="1">CGMCC 1.15762</strain>
    </source>
</reference>
<keyword evidence="2" id="KW-1185">Reference proteome</keyword>
<dbReference type="NCBIfam" id="TIGR02215">
    <property type="entry name" value="phage_chp_gp8"/>
    <property type="match status" value="1"/>
</dbReference>
<protein>
    <recommendedName>
        <fullName evidence="3">Phage gp6-like head-tail connector protein</fullName>
    </recommendedName>
</protein>
<reference evidence="1" key="2">
    <citation type="submission" date="2020-09" db="EMBL/GenBank/DDBJ databases">
        <authorList>
            <person name="Sun Q."/>
            <person name="Zhou Y."/>
        </authorList>
    </citation>
    <scope>NUCLEOTIDE SEQUENCE</scope>
    <source>
        <strain evidence="1">CGMCC 1.15762</strain>
    </source>
</reference>
<dbReference type="AlphaFoldDB" id="A0A8J3EE95"/>